<feature type="transmembrane region" description="Helical" evidence="8">
    <location>
        <begin position="74"/>
        <end position="93"/>
    </location>
</feature>
<evidence type="ECO:0000256" key="5">
    <source>
        <dbReference type="ARBA" id="ARBA00022692"/>
    </source>
</evidence>
<protein>
    <recommendedName>
        <fullName evidence="8">Probable membrane transporter protein</fullName>
    </recommendedName>
</protein>
<evidence type="ECO:0000313" key="10">
    <source>
        <dbReference type="Proteomes" id="UP000295627"/>
    </source>
</evidence>
<gene>
    <name evidence="9" type="ORF">EJ571_08640</name>
</gene>
<dbReference type="AlphaFoldDB" id="A0A4V3A695"/>
<dbReference type="GeneID" id="57168209"/>
<dbReference type="RefSeq" id="WP_109420759.1">
    <property type="nucleotide sequence ID" value="NZ_MAEP01000003.1"/>
</dbReference>
<feature type="transmembrane region" description="Helical" evidence="8">
    <location>
        <begin position="190"/>
        <end position="208"/>
    </location>
</feature>
<accession>A0A4V3A695</accession>
<evidence type="ECO:0000256" key="3">
    <source>
        <dbReference type="ARBA" id="ARBA00022448"/>
    </source>
</evidence>
<dbReference type="InterPro" id="IPR002781">
    <property type="entry name" value="TM_pro_TauE-like"/>
</dbReference>
<feature type="transmembrane region" description="Helical" evidence="8">
    <location>
        <begin position="39"/>
        <end position="62"/>
    </location>
</feature>
<comment type="similarity">
    <text evidence="2 8">Belongs to the 4-toluene sulfonate uptake permease (TSUP) (TC 2.A.102) family.</text>
</comment>
<dbReference type="Pfam" id="PF01925">
    <property type="entry name" value="TauE"/>
    <property type="match status" value="1"/>
</dbReference>
<evidence type="ECO:0000256" key="7">
    <source>
        <dbReference type="ARBA" id="ARBA00023136"/>
    </source>
</evidence>
<dbReference type="InterPro" id="IPR052017">
    <property type="entry name" value="TSUP"/>
</dbReference>
<reference evidence="9 10" key="1">
    <citation type="journal article" date="2019" name="Sci. Rep.">
        <title>Extended insight into the Mycobacterium chelonae-abscessus complex through whole genome sequencing of Mycobacterium salmoniphilum outbreak and Mycobacterium salmoniphilum-like strains.</title>
        <authorList>
            <person name="Behra P.R.K."/>
            <person name="Das S."/>
            <person name="Pettersson B.M.F."/>
            <person name="Shirreff L."/>
            <person name="DuCote T."/>
            <person name="Jacobsson K.G."/>
            <person name="Ennis D.G."/>
            <person name="Kirsebom L.A."/>
        </authorList>
    </citation>
    <scope>NUCLEOTIDE SEQUENCE [LARGE SCALE GENOMIC DNA]</scope>
    <source>
        <strain evidence="9 10">DSM 45524</strain>
    </source>
</reference>
<name>A0A4V3A695_9MYCO</name>
<feature type="transmembrane region" description="Helical" evidence="8">
    <location>
        <begin position="99"/>
        <end position="118"/>
    </location>
</feature>
<keyword evidence="5 8" id="KW-0812">Transmembrane</keyword>
<feature type="transmembrane region" description="Helical" evidence="8">
    <location>
        <begin position="214"/>
        <end position="233"/>
    </location>
</feature>
<evidence type="ECO:0000256" key="2">
    <source>
        <dbReference type="ARBA" id="ARBA00009142"/>
    </source>
</evidence>
<proteinExistence type="inferred from homology"/>
<dbReference type="PANTHER" id="PTHR30269">
    <property type="entry name" value="TRANSMEMBRANE PROTEIN YFCA"/>
    <property type="match status" value="1"/>
</dbReference>
<comment type="caution">
    <text evidence="9">The sequence shown here is derived from an EMBL/GenBank/DDBJ whole genome shotgun (WGS) entry which is preliminary data.</text>
</comment>
<dbReference type="EMBL" id="RXLR01000014">
    <property type="protein sequence ID" value="TDH22018.1"/>
    <property type="molecule type" value="Genomic_DNA"/>
</dbReference>
<dbReference type="PANTHER" id="PTHR30269:SF0">
    <property type="entry name" value="MEMBRANE TRANSPORTER PROTEIN YFCA-RELATED"/>
    <property type="match status" value="1"/>
</dbReference>
<evidence type="ECO:0000256" key="4">
    <source>
        <dbReference type="ARBA" id="ARBA00022475"/>
    </source>
</evidence>
<keyword evidence="7 8" id="KW-0472">Membrane</keyword>
<dbReference type="OrthoDB" id="3782574at2"/>
<dbReference type="GO" id="GO:0005886">
    <property type="term" value="C:plasma membrane"/>
    <property type="evidence" value="ECO:0007669"/>
    <property type="project" value="UniProtKB-SubCell"/>
</dbReference>
<comment type="subcellular location">
    <subcellularLocation>
        <location evidence="1 8">Cell membrane</location>
        <topology evidence="1 8">Multi-pass membrane protein</topology>
    </subcellularLocation>
</comment>
<evidence type="ECO:0000256" key="8">
    <source>
        <dbReference type="RuleBase" id="RU363041"/>
    </source>
</evidence>
<feature type="transmembrane region" description="Helical" evidence="8">
    <location>
        <begin position="240"/>
        <end position="258"/>
    </location>
</feature>
<sequence>MPVQEMFFIALAAFGAGAINVVAGSGTLITFPTLIAFGYPPVVATMSNAIGLTVGSMTGVWGYRRELTGQWSRLKWQVPAVLLGALIGSFLLLHLPETTFVTVVPVLLILALVLVVVGPKIQAWARRRSEAQGLDADHVPPGRMAALTGGNFLVGIYGGYFTAAQGIMQIAVMGALLPESMQRMNAAKNVLAMITNIVAALAYTIVAFDRVSWTAAGIIAAGSFVGGLAGARWGRRLSPGALRVVIVAVGLIGLWRLLF</sequence>
<dbReference type="Proteomes" id="UP000295627">
    <property type="component" value="Unassembled WGS sequence"/>
</dbReference>
<keyword evidence="6 8" id="KW-1133">Transmembrane helix</keyword>
<evidence type="ECO:0000313" key="9">
    <source>
        <dbReference type="EMBL" id="TDH22018.1"/>
    </source>
</evidence>
<organism evidence="9 10">
    <name type="scientific">Mycobacteroides franklinii</name>
    <dbReference type="NCBI Taxonomy" id="948102"/>
    <lineage>
        <taxon>Bacteria</taxon>
        <taxon>Bacillati</taxon>
        <taxon>Actinomycetota</taxon>
        <taxon>Actinomycetes</taxon>
        <taxon>Mycobacteriales</taxon>
        <taxon>Mycobacteriaceae</taxon>
        <taxon>Mycobacteroides</taxon>
    </lineage>
</organism>
<evidence type="ECO:0000256" key="6">
    <source>
        <dbReference type="ARBA" id="ARBA00022989"/>
    </source>
</evidence>
<evidence type="ECO:0000256" key="1">
    <source>
        <dbReference type="ARBA" id="ARBA00004651"/>
    </source>
</evidence>
<keyword evidence="4 8" id="KW-1003">Cell membrane</keyword>
<keyword evidence="3" id="KW-0813">Transport</keyword>